<evidence type="ECO:0000313" key="2">
    <source>
        <dbReference type="Proteomes" id="UP000053989"/>
    </source>
</evidence>
<evidence type="ECO:0000313" key="1">
    <source>
        <dbReference type="EMBL" id="KIM59207.1"/>
    </source>
</evidence>
<accession>A0A0C3A3F7</accession>
<dbReference type="InParanoid" id="A0A0C3A3F7"/>
<dbReference type="PANTHER" id="PTHR15020">
    <property type="entry name" value="FLAVIN REDUCTASE-RELATED"/>
    <property type="match status" value="1"/>
</dbReference>
<dbReference type="HOGENOM" id="CLU_066707_1_0_1"/>
<dbReference type="Proteomes" id="UP000053989">
    <property type="component" value="Unassembled WGS sequence"/>
</dbReference>
<dbReference type="EMBL" id="KN822076">
    <property type="protein sequence ID" value="KIM59207.1"/>
    <property type="molecule type" value="Genomic_DNA"/>
</dbReference>
<dbReference type="InterPro" id="IPR036291">
    <property type="entry name" value="NAD(P)-bd_dom_sf"/>
</dbReference>
<gene>
    <name evidence="1" type="ORF">SCLCIDRAFT_1034572</name>
</gene>
<proteinExistence type="predicted"/>
<evidence type="ECO:0008006" key="3">
    <source>
        <dbReference type="Google" id="ProtNLM"/>
    </source>
</evidence>
<sequence>MKVLVIGGSRNIGYFSALRLLNFGATVTFLLRKPQVFDNDESIQNYVRDGRARLVTGDALVKDDVRRAWAEASIGDDGNPVDLLIFTVGPSSGRKYKITQGILNSPPNLVTQSMLNVLEALPPSQPKIITISSTGVTATSRKALPLLLWALYGYLIPQLHRDKRGAEQIYAHITGFSWDTRDNVGPEILEENWVARVPPEGQYKNLVVIRAAMLTDGPSLADKHPEKQAYRVQDGDLGSAYTVSRKDVAHFLVEKVVKHWDEWAGRRVSIAY</sequence>
<reference evidence="1 2" key="1">
    <citation type="submission" date="2014-04" db="EMBL/GenBank/DDBJ databases">
        <authorList>
            <consortium name="DOE Joint Genome Institute"/>
            <person name="Kuo A."/>
            <person name="Kohler A."/>
            <person name="Nagy L.G."/>
            <person name="Floudas D."/>
            <person name="Copeland A."/>
            <person name="Barry K.W."/>
            <person name="Cichocki N."/>
            <person name="Veneault-Fourrey C."/>
            <person name="LaButti K."/>
            <person name="Lindquist E.A."/>
            <person name="Lipzen A."/>
            <person name="Lundell T."/>
            <person name="Morin E."/>
            <person name="Murat C."/>
            <person name="Sun H."/>
            <person name="Tunlid A."/>
            <person name="Henrissat B."/>
            <person name="Grigoriev I.V."/>
            <person name="Hibbett D.S."/>
            <person name="Martin F."/>
            <person name="Nordberg H.P."/>
            <person name="Cantor M.N."/>
            <person name="Hua S.X."/>
        </authorList>
    </citation>
    <scope>NUCLEOTIDE SEQUENCE [LARGE SCALE GENOMIC DNA]</scope>
    <source>
        <strain evidence="1 2">Foug A</strain>
    </source>
</reference>
<organism evidence="1 2">
    <name type="scientific">Scleroderma citrinum Foug A</name>
    <dbReference type="NCBI Taxonomy" id="1036808"/>
    <lineage>
        <taxon>Eukaryota</taxon>
        <taxon>Fungi</taxon>
        <taxon>Dikarya</taxon>
        <taxon>Basidiomycota</taxon>
        <taxon>Agaricomycotina</taxon>
        <taxon>Agaricomycetes</taxon>
        <taxon>Agaricomycetidae</taxon>
        <taxon>Boletales</taxon>
        <taxon>Sclerodermatineae</taxon>
        <taxon>Sclerodermataceae</taxon>
        <taxon>Scleroderma</taxon>
    </lineage>
</organism>
<keyword evidence="2" id="KW-1185">Reference proteome</keyword>
<dbReference type="SUPFAM" id="SSF51735">
    <property type="entry name" value="NAD(P)-binding Rossmann-fold domains"/>
    <property type="match status" value="1"/>
</dbReference>
<dbReference type="PANTHER" id="PTHR15020:SF50">
    <property type="entry name" value="UPF0659 PROTEIN YMR090W"/>
    <property type="match status" value="1"/>
</dbReference>
<reference evidence="2" key="2">
    <citation type="submission" date="2015-01" db="EMBL/GenBank/DDBJ databases">
        <title>Evolutionary Origins and Diversification of the Mycorrhizal Mutualists.</title>
        <authorList>
            <consortium name="DOE Joint Genome Institute"/>
            <consortium name="Mycorrhizal Genomics Consortium"/>
            <person name="Kohler A."/>
            <person name="Kuo A."/>
            <person name="Nagy L.G."/>
            <person name="Floudas D."/>
            <person name="Copeland A."/>
            <person name="Barry K.W."/>
            <person name="Cichocki N."/>
            <person name="Veneault-Fourrey C."/>
            <person name="LaButti K."/>
            <person name="Lindquist E.A."/>
            <person name="Lipzen A."/>
            <person name="Lundell T."/>
            <person name="Morin E."/>
            <person name="Murat C."/>
            <person name="Riley R."/>
            <person name="Ohm R."/>
            <person name="Sun H."/>
            <person name="Tunlid A."/>
            <person name="Henrissat B."/>
            <person name="Grigoriev I.V."/>
            <person name="Hibbett D.S."/>
            <person name="Martin F."/>
        </authorList>
    </citation>
    <scope>NUCLEOTIDE SEQUENCE [LARGE SCALE GENOMIC DNA]</scope>
    <source>
        <strain evidence="2">Foug A</strain>
    </source>
</reference>
<dbReference type="AlphaFoldDB" id="A0A0C3A3F7"/>
<name>A0A0C3A3F7_9AGAM</name>
<dbReference type="Gene3D" id="3.40.50.720">
    <property type="entry name" value="NAD(P)-binding Rossmann-like Domain"/>
    <property type="match status" value="1"/>
</dbReference>
<dbReference type="OrthoDB" id="63935at2759"/>
<protein>
    <recommendedName>
        <fullName evidence="3">NAD(P)-binding domain-containing protein</fullName>
    </recommendedName>
</protein>